<name>A0A4U8UN46_STECR</name>
<accession>A0A4U8UN46</accession>
<comment type="caution">
    <text evidence="1">The sequence shown here is derived from an EMBL/GenBank/DDBJ whole genome shotgun (WGS) entry which is preliminary data.</text>
</comment>
<proteinExistence type="predicted"/>
<dbReference type="Proteomes" id="UP000298663">
    <property type="component" value="Unassembled WGS sequence"/>
</dbReference>
<organism evidence="1 2">
    <name type="scientific">Steinernema carpocapsae</name>
    <name type="common">Entomopathogenic nematode</name>
    <dbReference type="NCBI Taxonomy" id="34508"/>
    <lineage>
        <taxon>Eukaryota</taxon>
        <taxon>Metazoa</taxon>
        <taxon>Ecdysozoa</taxon>
        <taxon>Nematoda</taxon>
        <taxon>Chromadorea</taxon>
        <taxon>Rhabditida</taxon>
        <taxon>Tylenchina</taxon>
        <taxon>Panagrolaimomorpha</taxon>
        <taxon>Strongyloidoidea</taxon>
        <taxon>Steinernematidae</taxon>
        <taxon>Steinernema</taxon>
    </lineage>
</organism>
<reference evidence="1 2" key="1">
    <citation type="journal article" date="2015" name="Genome Biol.">
        <title>Comparative genomics of Steinernema reveals deeply conserved gene regulatory networks.</title>
        <authorList>
            <person name="Dillman A.R."/>
            <person name="Macchietto M."/>
            <person name="Porter C.F."/>
            <person name="Rogers A."/>
            <person name="Williams B."/>
            <person name="Antoshechkin I."/>
            <person name="Lee M.M."/>
            <person name="Goodwin Z."/>
            <person name="Lu X."/>
            <person name="Lewis E.E."/>
            <person name="Goodrich-Blair H."/>
            <person name="Stock S.P."/>
            <person name="Adams B.J."/>
            <person name="Sternberg P.W."/>
            <person name="Mortazavi A."/>
        </authorList>
    </citation>
    <scope>NUCLEOTIDE SEQUENCE [LARGE SCALE GENOMIC DNA]</scope>
    <source>
        <strain evidence="1 2">ALL</strain>
    </source>
</reference>
<sequence>MILSSARILPSASAGTSSLRISIPTRFRLTRRTSGQLVGLRKSPRRFPLKFGDMEAMDTTLRFRIRWMYNRRPKNRR</sequence>
<gene>
    <name evidence="1" type="ORF">L596_000711</name>
</gene>
<evidence type="ECO:0000313" key="1">
    <source>
        <dbReference type="EMBL" id="TMS32918.1"/>
    </source>
</evidence>
<keyword evidence="2" id="KW-1185">Reference proteome</keyword>
<dbReference type="EMBL" id="AZBU02000001">
    <property type="protein sequence ID" value="TMS32918.1"/>
    <property type="molecule type" value="Genomic_DNA"/>
</dbReference>
<dbReference type="AlphaFoldDB" id="A0A4U8UN46"/>
<reference evidence="1 2" key="2">
    <citation type="journal article" date="2019" name="G3 (Bethesda)">
        <title>Hybrid Assembly of the Genome of the Entomopathogenic Nematode Steinernema carpocapsae Identifies the X-Chromosome.</title>
        <authorList>
            <person name="Serra L."/>
            <person name="Macchietto M."/>
            <person name="Macias-Munoz A."/>
            <person name="McGill C.J."/>
            <person name="Rodriguez I.M."/>
            <person name="Rodriguez B."/>
            <person name="Murad R."/>
            <person name="Mortazavi A."/>
        </authorList>
    </citation>
    <scope>NUCLEOTIDE SEQUENCE [LARGE SCALE GENOMIC DNA]</scope>
    <source>
        <strain evidence="1 2">ALL</strain>
    </source>
</reference>
<evidence type="ECO:0000313" key="2">
    <source>
        <dbReference type="Proteomes" id="UP000298663"/>
    </source>
</evidence>
<protein>
    <submittedName>
        <fullName evidence="1">Uncharacterized protein</fullName>
    </submittedName>
</protein>